<reference evidence="1" key="1">
    <citation type="submission" date="2020-06" db="EMBL/GenBank/DDBJ databases">
        <authorList>
            <person name="Li T."/>
            <person name="Hu X."/>
            <person name="Zhang T."/>
            <person name="Song X."/>
            <person name="Zhang H."/>
            <person name="Dai N."/>
            <person name="Sheng W."/>
            <person name="Hou X."/>
            <person name="Wei L."/>
        </authorList>
    </citation>
    <scope>NUCLEOTIDE SEQUENCE</scope>
    <source>
        <strain evidence="1">G02</strain>
        <tissue evidence="1">Leaf</tissue>
    </source>
</reference>
<protein>
    <submittedName>
        <fullName evidence="1">Retrovirus-related Pol polyprotein from transposon TNT 1-94</fullName>
    </submittedName>
</protein>
<dbReference type="AlphaFoldDB" id="A0AAW2LPG3"/>
<sequence length="116" mass="13192">MVLKEATILTLSTCESEYVATTVGTCHAIWLRRLLSELYFVKDGATKIMVDNKSDIALAKNPVFHDRRKHIDARFHFIRDCIANKEIEGECVKTLDQVADILQRPSRKIGSSNSER</sequence>
<dbReference type="EMBL" id="JACGWJ010000024">
    <property type="protein sequence ID" value="KAL0320409.1"/>
    <property type="molecule type" value="Genomic_DNA"/>
</dbReference>
<dbReference type="CDD" id="cd09272">
    <property type="entry name" value="RNase_HI_RT_Ty1"/>
    <property type="match status" value="1"/>
</dbReference>
<dbReference type="PANTHER" id="PTHR11439:SF483">
    <property type="entry name" value="PEPTIDE SYNTHASE GLIP-LIKE, PUTATIVE (AFU_ORTHOLOGUE AFUA_3G12920)-RELATED"/>
    <property type="match status" value="1"/>
</dbReference>
<gene>
    <name evidence="1" type="ORF">Sradi_5302400</name>
</gene>
<name>A0AAW2LPG3_SESRA</name>
<dbReference type="PANTHER" id="PTHR11439">
    <property type="entry name" value="GAG-POL-RELATED RETROTRANSPOSON"/>
    <property type="match status" value="1"/>
</dbReference>
<organism evidence="1">
    <name type="scientific">Sesamum radiatum</name>
    <name type="common">Black benniseed</name>
    <dbReference type="NCBI Taxonomy" id="300843"/>
    <lineage>
        <taxon>Eukaryota</taxon>
        <taxon>Viridiplantae</taxon>
        <taxon>Streptophyta</taxon>
        <taxon>Embryophyta</taxon>
        <taxon>Tracheophyta</taxon>
        <taxon>Spermatophyta</taxon>
        <taxon>Magnoliopsida</taxon>
        <taxon>eudicotyledons</taxon>
        <taxon>Gunneridae</taxon>
        <taxon>Pentapetalae</taxon>
        <taxon>asterids</taxon>
        <taxon>lamiids</taxon>
        <taxon>Lamiales</taxon>
        <taxon>Pedaliaceae</taxon>
        <taxon>Sesamum</taxon>
    </lineage>
</organism>
<accession>A0AAW2LPG3</accession>
<comment type="caution">
    <text evidence="1">The sequence shown here is derived from an EMBL/GenBank/DDBJ whole genome shotgun (WGS) entry which is preliminary data.</text>
</comment>
<reference evidence="1" key="2">
    <citation type="journal article" date="2024" name="Plant">
        <title>Genomic evolution and insights into agronomic trait innovations of Sesamum species.</title>
        <authorList>
            <person name="Miao H."/>
            <person name="Wang L."/>
            <person name="Qu L."/>
            <person name="Liu H."/>
            <person name="Sun Y."/>
            <person name="Le M."/>
            <person name="Wang Q."/>
            <person name="Wei S."/>
            <person name="Zheng Y."/>
            <person name="Lin W."/>
            <person name="Duan Y."/>
            <person name="Cao H."/>
            <person name="Xiong S."/>
            <person name="Wang X."/>
            <person name="Wei L."/>
            <person name="Li C."/>
            <person name="Ma Q."/>
            <person name="Ju M."/>
            <person name="Zhao R."/>
            <person name="Li G."/>
            <person name="Mu C."/>
            <person name="Tian Q."/>
            <person name="Mei H."/>
            <person name="Zhang T."/>
            <person name="Gao T."/>
            <person name="Zhang H."/>
        </authorList>
    </citation>
    <scope>NUCLEOTIDE SEQUENCE</scope>
    <source>
        <strain evidence="1">G02</strain>
    </source>
</reference>
<proteinExistence type="predicted"/>
<evidence type="ECO:0000313" key="1">
    <source>
        <dbReference type="EMBL" id="KAL0320409.1"/>
    </source>
</evidence>